<feature type="transmembrane region" description="Helical" evidence="1">
    <location>
        <begin position="435"/>
        <end position="459"/>
    </location>
</feature>
<feature type="transmembrane region" description="Helical" evidence="1">
    <location>
        <begin position="465"/>
        <end position="483"/>
    </location>
</feature>
<name>A0ABV4T6N3_9EURY</name>
<feature type="transmembrane region" description="Helical" evidence="1">
    <location>
        <begin position="238"/>
        <end position="257"/>
    </location>
</feature>
<feature type="transmembrane region" description="Helical" evidence="1">
    <location>
        <begin position="145"/>
        <end position="168"/>
    </location>
</feature>
<dbReference type="EMBL" id="JARRIG010000003">
    <property type="protein sequence ID" value="MFA4804279.1"/>
    <property type="molecule type" value="Genomic_DNA"/>
</dbReference>
<evidence type="ECO:0000313" key="3">
    <source>
        <dbReference type="Proteomes" id="UP001571980"/>
    </source>
</evidence>
<keyword evidence="1" id="KW-0812">Transmembrane</keyword>
<organism evidence="2 3">
    <name type="scientific">Pyrococcus kukulkanii</name>
    <dbReference type="NCBI Taxonomy" id="1609559"/>
    <lineage>
        <taxon>Archaea</taxon>
        <taxon>Methanobacteriati</taxon>
        <taxon>Methanobacteriota</taxon>
        <taxon>Thermococci</taxon>
        <taxon>Thermococcales</taxon>
        <taxon>Thermococcaceae</taxon>
        <taxon>Pyrococcus</taxon>
    </lineage>
</organism>
<feature type="transmembrane region" description="Helical" evidence="1">
    <location>
        <begin position="189"/>
        <end position="209"/>
    </location>
</feature>
<gene>
    <name evidence="2" type="ORF">P8X34_05930</name>
</gene>
<proteinExistence type="predicted"/>
<feature type="transmembrane region" description="Helical" evidence="1">
    <location>
        <begin position="403"/>
        <end position="423"/>
    </location>
</feature>
<sequence length="485" mass="54471">MMLWEMIKVIYREVHYRMLKENVTVSSNKKKFEDSLKWQANIKLGLGLQVLWMLIMGILLGISVALAPKDVKGIAFASLLPVPLIYSIYSTGLTASYLQSGRVFEPLKPLPIKNLNLLVSLAIFIEVLPALFLMLPSAFFLDDAIATVMGIAWVFVTLIMGHAIGLFIQVKFGGVHVGRGSIIRNLAKVFGLLFMVGIYLIVQLLVRFIEENIRMIAPLFRKYYIAFPMVASTVYDPLKSFMMLLAYGVPFGLLYLYSMRKLWESIEGVKVYGKAKTKYKLLTRMPSLALFEKDYKIIFRKTQLLGSFLAPVTMTIWFIYMAFKSGFPLLQGALLMLSIGMLSMVSLDASFKVDMEAFEVLRSLPITKRQYLKSKALTMAFLPLVLEVMMLVVVLIFKGKEAFYLTPYVFSPLLGAAIGVGYTSMKIREVEMPNFGVTDSLLLILLMAVPIALAGIILFFAGSPYVYLGLGVVYIVVALTVLWRV</sequence>
<feature type="transmembrane region" description="Helical" evidence="1">
    <location>
        <begin position="329"/>
        <end position="347"/>
    </location>
</feature>
<dbReference type="RefSeq" id="WP_372823633.1">
    <property type="nucleotide sequence ID" value="NZ_JARRIF010000002.1"/>
</dbReference>
<feature type="transmembrane region" description="Helical" evidence="1">
    <location>
        <begin position="46"/>
        <end position="67"/>
    </location>
</feature>
<feature type="transmembrane region" description="Helical" evidence="1">
    <location>
        <begin position="115"/>
        <end position="139"/>
    </location>
</feature>
<feature type="transmembrane region" description="Helical" evidence="1">
    <location>
        <begin position="304"/>
        <end position="323"/>
    </location>
</feature>
<dbReference type="InterPro" id="IPR018646">
    <property type="entry name" value="12TM_1"/>
</dbReference>
<reference evidence="2 3" key="1">
    <citation type="submission" date="2023-03" db="EMBL/GenBank/DDBJ databases">
        <title>Speciation in Pyrococcus: adaptation to high temperature as a mechanism.</title>
        <authorList>
            <person name="Gu J."/>
        </authorList>
    </citation>
    <scope>NUCLEOTIDE SEQUENCE [LARGE SCALE GENOMIC DNA]</scope>
    <source>
        <strain evidence="2 3">LMOA34</strain>
    </source>
</reference>
<keyword evidence="3" id="KW-1185">Reference proteome</keyword>
<evidence type="ECO:0000256" key="1">
    <source>
        <dbReference type="SAM" id="Phobius"/>
    </source>
</evidence>
<keyword evidence="1" id="KW-0472">Membrane</keyword>
<dbReference type="Proteomes" id="UP001571980">
    <property type="component" value="Unassembled WGS sequence"/>
</dbReference>
<protein>
    <recommendedName>
        <fullName evidence="4">ABC transporter permease</fullName>
    </recommendedName>
</protein>
<feature type="transmembrane region" description="Helical" evidence="1">
    <location>
        <begin position="376"/>
        <end position="397"/>
    </location>
</feature>
<keyword evidence="1" id="KW-1133">Transmembrane helix</keyword>
<accession>A0ABV4T6N3</accession>
<evidence type="ECO:0008006" key="4">
    <source>
        <dbReference type="Google" id="ProtNLM"/>
    </source>
</evidence>
<dbReference type="Pfam" id="PF09847">
    <property type="entry name" value="12TM_1"/>
    <property type="match status" value="1"/>
</dbReference>
<feature type="transmembrane region" description="Helical" evidence="1">
    <location>
        <begin position="73"/>
        <end position="95"/>
    </location>
</feature>
<comment type="caution">
    <text evidence="2">The sequence shown here is derived from an EMBL/GenBank/DDBJ whole genome shotgun (WGS) entry which is preliminary data.</text>
</comment>
<dbReference type="InterPro" id="IPR054100">
    <property type="entry name" value="12TM_1_arc"/>
</dbReference>
<evidence type="ECO:0000313" key="2">
    <source>
        <dbReference type="EMBL" id="MFA4804279.1"/>
    </source>
</evidence>
<dbReference type="PIRSF" id="PIRSF018875">
    <property type="entry name" value="UCP018875_ABC_perm"/>
    <property type="match status" value="1"/>
</dbReference>